<dbReference type="SMR" id="A0A059G0L9"/>
<dbReference type="HAMAP" id="MF_00048">
    <property type="entry name" value="UPF0102"/>
    <property type="match status" value="1"/>
</dbReference>
<dbReference type="Gene3D" id="3.40.1350.10">
    <property type="match status" value="1"/>
</dbReference>
<dbReference type="SUPFAM" id="SSF52980">
    <property type="entry name" value="Restriction endonuclease-like"/>
    <property type="match status" value="1"/>
</dbReference>
<keyword evidence="4" id="KW-1185">Reference proteome</keyword>
<evidence type="ECO:0000256" key="1">
    <source>
        <dbReference type="ARBA" id="ARBA00006738"/>
    </source>
</evidence>
<gene>
    <name evidence="3" type="ORF">HHI_01415</name>
</gene>
<organism evidence="3 4">
    <name type="scientific">Hyphomonas hirschiana VP5</name>
    <dbReference type="NCBI Taxonomy" id="1280951"/>
    <lineage>
        <taxon>Bacteria</taxon>
        <taxon>Pseudomonadati</taxon>
        <taxon>Pseudomonadota</taxon>
        <taxon>Alphaproteobacteria</taxon>
        <taxon>Hyphomonadales</taxon>
        <taxon>Hyphomonadaceae</taxon>
        <taxon>Hyphomonas</taxon>
    </lineage>
</organism>
<accession>A0A059G0L9</accession>
<dbReference type="PANTHER" id="PTHR34039:SF1">
    <property type="entry name" value="UPF0102 PROTEIN YRAN"/>
    <property type="match status" value="1"/>
</dbReference>
<dbReference type="NCBIfam" id="NF009151">
    <property type="entry name" value="PRK12497.1-5"/>
    <property type="match status" value="1"/>
</dbReference>
<reference evidence="3 4" key="1">
    <citation type="submission" date="2013-04" db="EMBL/GenBank/DDBJ databases">
        <title>Hyphomonas hirschiana VP5 Genome Sequencing.</title>
        <authorList>
            <person name="Lai Q."/>
            <person name="Shao Z."/>
        </authorList>
    </citation>
    <scope>NUCLEOTIDE SEQUENCE [LARGE SCALE GENOMIC DNA]</scope>
    <source>
        <strain evidence="3 4">VP5</strain>
    </source>
</reference>
<dbReference type="EMBL" id="ARYI01000001">
    <property type="protein sequence ID" value="KCZ96296.1"/>
    <property type="molecule type" value="Genomic_DNA"/>
</dbReference>
<comment type="similarity">
    <text evidence="1 2">Belongs to the UPF0102 family.</text>
</comment>
<protein>
    <recommendedName>
        <fullName evidence="2">UPF0102 protein HHI_01415</fullName>
    </recommendedName>
</protein>
<evidence type="ECO:0000256" key="2">
    <source>
        <dbReference type="HAMAP-Rule" id="MF_00048"/>
    </source>
</evidence>
<comment type="caution">
    <text evidence="3">The sequence shown here is derived from an EMBL/GenBank/DDBJ whole genome shotgun (WGS) entry which is preliminary data.</text>
</comment>
<dbReference type="Proteomes" id="UP000025061">
    <property type="component" value="Unassembled WGS sequence"/>
</dbReference>
<dbReference type="RefSeq" id="WP_011645792.1">
    <property type="nucleotide sequence ID" value="NZ_ARYI01000001.1"/>
</dbReference>
<dbReference type="InterPro" id="IPR011335">
    <property type="entry name" value="Restrct_endonuc-II-like"/>
</dbReference>
<dbReference type="InterPro" id="IPR011856">
    <property type="entry name" value="tRNA_endonuc-like_dom_sf"/>
</dbReference>
<dbReference type="PANTHER" id="PTHR34039">
    <property type="entry name" value="UPF0102 PROTEIN YRAN"/>
    <property type="match status" value="1"/>
</dbReference>
<dbReference type="AlphaFoldDB" id="A0A059G0L9"/>
<dbReference type="Pfam" id="PF02021">
    <property type="entry name" value="UPF0102"/>
    <property type="match status" value="1"/>
</dbReference>
<dbReference type="OrthoDB" id="9812968at2"/>
<dbReference type="PATRIC" id="fig|1280951.3.peg.284"/>
<evidence type="ECO:0000313" key="4">
    <source>
        <dbReference type="Proteomes" id="UP000025061"/>
    </source>
</evidence>
<dbReference type="GO" id="GO:0003676">
    <property type="term" value="F:nucleic acid binding"/>
    <property type="evidence" value="ECO:0007669"/>
    <property type="project" value="InterPro"/>
</dbReference>
<dbReference type="InterPro" id="IPR003509">
    <property type="entry name" value="UPF0102_YraN-like"/>
</dbReference>
<name>A0A059G0L9_9PROT</name>
<evidence type="ECO:0000313" key="3">
    <source>
        <dbReference type="EMBL" id="KCZ96296.1"/>
    </source>
</evidence>
<sequence>MPAKRQIAEARGRQAERRAALWLRLKGCSVLAARVKLPGGEIDLIARKGRLIAFVEVKARARRDDALGAVSVQSWHRIARAAEVWMGHRPKFAGYGWRYDLIALAPGSLPYHLKDAWRPGLA</sequence>
<proteinExistence type="inferred from homology"/>